<sequence>MRFTGKLKEPIIDFVTHRLTILFEPNEDFLETYEELKGKEVLSLEIKPYRKKRSLDANAYYWVLLTKLAKVMNTSNAEMHNLMLIHYGEPEIIEGKPIYMTVPDTEDAEKKVMQATEYHLMPTSQVRQGLDGIMYRTYKLLRGSSTYDTSEMARLIDGLITSCKEAGMTDAAIATPDEKRLLKERYGVDIG</sequence>
<accession>A0A8S5TPZ6</accession>
<proteinExistence type="predicted"/>
<organism evidence="1">
    <name type="scientific">Myoviridae sp. ctCXW4</name>
    <dbReference type="NCBI Taxonomy" id="2827669"/>
    <lineage>
        <taxon>Viruses</taxon>
        <taxon>Duplodnaviria</taxon>
        <taxon>Heunggongvirae</taxon>
        <taxon>Uroviricota</taxon>
        <taxon>Caudoviricetes</taxon>
    </lineage>
</organism>
<dbReference type="InterPro" id="IPR036619">
    <property type="entry name" value="NinB_sf"/>
</dbReference>
<dbReference type="EMBL" id="BK032876">
    <property type="protein sequence ID" value="DAF65214.1"/>
    <property type="molecule type" value="Genomic_DNA"/>
</dbReference>
<dbReference type="Gene3D" id="1.10.3790.10">
    <property type="entry name" value="NinB"/>
    <property type="match status" value="1"/>
</dbReference>
<evidence type="ECO:0000313" key="1">
    <source>
        <dbReference type="EMBL" id="DAF65214.1"/>
    </source>
</evidence>
<protein>
    <submittedName>
        <fullName evidence="1">NinB protein</fullName>
    </submittedName>
</protein>
<name>A0A8S5TPZ6_9CAUD</name>
<reference evidence="1" key="1">
    <citation type="journal article" date="2021" name="Proc. Natl. Acad. Sci. U.S.A.">
        <title>A Catalog of Tens of Thousands of Viruses from Human Metagenomes Reveals Hidden Associations with Chronic Diseases.</title>
        <authorList>
            <person name="Tisza M.J."/>
            <person name="Buck C.B."/>
        </authorList>
    </citation>
    <scope>NUCLEOTIDE SEQUENCE</scope>
    <source>
        <strain evidence="1">CtCXW4</strain>
    </source>
</reference>